<accession>A0ABZ3J242</accession>
<evidence type="ECO:0000256" key="1">
    <source>
        <dbReference type="ARBA" id="ARBA00004141"/>
    </source>
</evidence>
<evidence type="ECO:0000256" key="5">
    <source>
        <dbReference type="SAM" id="Phobius"/>
    </source>
</evidence>
<protein>
    <submittedName>
        <fullName evidence="6">Uncharacterized protein</fullName>
    </submittedName>
</protein>
<keyword evidence="7" id="KW-1185">Reference proteome</keyword>
<evidence type="ECO:0000256" key="3">
    <source>
        <dbReference type="ARBA" id="ARBA00022989"/>
    </source>
</evidence>
<evidence type="ECO:0000313" key="7">
    <source>
        <dbReference type="Proteomes" id="UP000216052"/>
    </source>
</evidence>
<evidence type="ECO:0000256" key="2">
    <source>
        <dbReference type="ARBA" id="ARBA00022692"/>
    </source>
</evidence>
<sequence length="85" mass="9902">MKKEAWDTFVWMGSLIAMANFLSKLGFIPWLADFKLQEFHGCHPTCFISSIIFSIFIELMWFVDTLCRGSSPNFLWCRKQVQDGS</sequence>
<comment type="subcellular location">
    <subcellularLocation>
        <location evidence="1">Membrane</location>
        <topology evidence="1">Multi-pass membrane protein</topology>
    </subcellularLocation>
</comment>
<feature type="transmembrane region" description="Helical" evidence="5">
    <location>
        <begin position="44"/>
        <end position="63"/>
    </location>
</feature>
<keyword evidence="4 5" id="KW-0472">Membrane</keyword>
<gene>
    <name evidence="6" type="ORF">SPACI_021670</name>
</gene>
<proteinExistence type="predicted"/>
<name>A0ABZ3J242_SPOA4</name>
<evidence type="ECO:0000313" key="6">
    <source>
        <dbReference type="EMBL" id="XFO72121.1"/>
    </source>
</evidence>
<keyword evidence="3 5" id="KW-1133">Transmembrane helix</keyword>
<dbReference type="EMBL" id="CP155571">
    <property type="protein sequence ID" value="XFO72121.1"/>
    <property type="molecule type" value="Genomic_DNA"/>
</dbReference>
<dbReference type="RefSeq" id="WP_245692845.1">
    <property type="nucleotide sequence ID" value="NZ_CP155571.1"/>
</dbReference>
<dbReference type="Proteomes" id="UP000216052">
    <property type="component" value="Chromosome"/>
</dbReference>
<reference evidence="6" key="1">
    <citation type="submission" date="2024-05" db="EMBL/GenBank/DDBJ databases">
        <title>Isolation and characterization of Sporomusa carbonis sp. nov., a carboxydotrophic hydrogenogen in the genus of Sporomusa isolated from a charcoal burning pile.</title>
        <authorList>
            <person name="Boeer T."/>
            <person name="Rosenbaum F."/>
            <person name="Eysell L."/>
            <person name="Mueller V."/>
            <person name="Daniel R."/>
            <person name="Poehlein A."/>
        </authorList>
    </citation>
    <scope>NUCLEOTIDE SEQUENCE [LARGE SCALE GENOMIC DNA]</scope>
    <source>
        <strain evidence="6">DSM 3132</strain>
    </source>
</reference>
<dbReference type="Pfam" id="PF00939">
    <property type="entry name" value="Na_sulph_symp"/>
    <property type="match status" value="1"/>
</dbReference>
<feature type="transmembrane region" description="Helical" evidence="5">
    <location>
        <begin position="12"/>
        <end position="32"/>
    </location>
</feature>
<organism evidence="6 7">
    <name type="scientific">Sporomusa acidovorans (strain ATCC 49682 / DSM 3132 / Mol)</name>
    <dbReference type="NCBI Taxonomy" id="1123286"/>
    <lineage>
        <taxon>Bacteria</taxon>
        <taxon>Bacillati</taxon>
        <taxon>Bacillota</taxon>
        <taxon>Negativicutes</taxon>
        <taxon>Selenomonadales</taxon>
        <taxon>Sporomusaceae</taxon>
        <taxon>Sporomusa</taxon>
    </lineage>
</organism>
<dbReference type="InterPro" id="IPR001898">
    <property type="entry name" value="SLC13A/DASS"/>
</dbReference>
<evidence type="ECO:0000256" key="4">
    <source>
        <dbReference type="ARBA" id="ARBA00023136"/>
    </source>
</evidence>
<keyword evidence="2 5" id="KW-0812">Transmembrane</keyword>